<dbReference type="InterPro" id="IPR011008">
    <property type="entry name" value="Dimeric_a/b-barrel"/>
</dbReference>
<protein>
    <submittedName>
        <fullName evidence="2">Antibiotic biosynthesis monooxygenase</fullName>
    </submittedName>
</protein>
<dbReference type="InterPro" id="IPR050744">
    <property type="entry name" value="AI-2_Isomerase_LsrG"/>
</dbReference>
<dbReference type="PANTHER" id="PTHR33336">
    <property type="entry name" value="QUINOL MONOOXYGENASE YGIN-RELATED"/>
    <property type="match status" value="1"/>
</dbReference>
<dbReference type="InterPro" id="IPR007138">
    <property type="entry name" value="ABM_dom"/>
</dbReference>
<dbReference type="GO" id="GO:0005829">
    <property type="term" value="C:cytosol"/>
    <property type="evidence" value="ECO:0007669"/>
    <property type="project" value="TreeGrafter"/>
</dbReference>
<accession>A0A7H0LKV6</accession>
<reference evidence="2 3" key="1">
    <citation type="submission" date="2020-09" db="EMBL/GenBank/DDBJ databases">
        <title>Sphingomonas sp., a new species isolated from pork steak.</title>
        <authorList>
            <person name="Heidler von Heilborn D."/>
        </authorList>
    </citation>
    <scope>NUCLEOTIDE SEQUENCE [LARGE SCALE GENOMIC DNA]</scope>
    <source>
        <strain evidence="3">S8-3T</strain>
    </source>
</reference>
<name>A0A7H0LKV6_9SPHN</name>
<proteinExistence type="predicted"/>
<dbReference type="Pfam" id="PF03992">
    <property type="entry name" value="ABM"/>
    <property type="match status" value="1"/>
</dbReference>
<dbReference type="PANTHER" id="PTHR33336:SF3">
    <property type="entry name" value="ABM DOMAIN-CONTAINING PROTEIN"/>
    <property type="match status" value="1"/>
</dbReference>
<dbReference type="Gene3D" id="3.30.70.100">
    <property type="match status" value="1"/>
</dbReference>
<dbReference type="RefSeq" id="WP_187762609.1">
    <property type="nucleotide sequence ID" value="NZ_CP061038.1"/>
</dbReference>
<evidence type="ECO:0000259" key="1">
    <source>
        <dbReference type="PROSITE" id="PS51725"/>
    </source>
</evidence>
<sequence length="118" mass="13400">MSITLPHLPDPDPDDTGPFVVIARHRAIPGTAGRLEKRMLLDLASTRAEHGCLQFHIHRDRTDRDLFVIYEVWRDVEALKRHFVTDYVQAFVGESASYEAGDMDIQFLTMSSPYAAGR</sequence>
<dbReference type="GO" id="GO:0004497">
    <property type="term" value="F:monooxygenase activity"/>
    <property type="evidence" value="ECO:0007669"/>
    <property type="project" value="UniProtKB-KW"/>
</dbReference>
<dbReference type="KEGG" id="spap:H3Z74_03450"/>
<keyword evidence="2" id="KW-0560">Oxidoreductase</keyword>
<dbReference type="AlphaFoldDB" id="A0A7H0LKV6"/>
<gene>
    <name evidence="2" type="ORF">H3Z74_03450</name>
</gene>
<feature type="domain" description="ABM" evidence="1">
    <location>
        <begin position="19"/>
        <end position="107"/>
    </location>
</feature>
<keyword evidence="2" id="KW-0503">Monooxygenase</keyword>
<dbReference type="Proteomes" id="UP000516148">
    <property type="component" value="Chromosome"/>
</dbReference>
<evidence type="ECO:0000313" key="2">
    <source>
        <dbReference type="EMBL" id="QNQ10309.1"/>
    </source>
</evidence>
<dbReference type="EMBL" id="CP061038">
    <property type="protein sequence ID" value="QNQ10309.1"/>
    <property type="molecule type" value="Genomic_DNA"/>
</dbReference>
<evidence type="ECO:0000313" key="3">
    <source>
        <dbReference type="Proteomes" id="UP000516148"/>
    </source>
</evidence>
<organism evidence="2 3">
    <name type="scientific">Sphingomonas alpina</name>
    <dbReference type="NCBI Taxonomy" id="653931"/>
    <lineage>
        <taxon>Bacteria</taxon>
        <taxon>Pseudomonadati</taxon>
        <taxon>Pseudomonadota</taxon>
        <taxon>Alphaproteobacteria</taxon>
        <taxon>Sphingomonadales</taxon>
        <taxon>Sphingomonadaceae</taxon>
        <taxon>Sphingomonas</taxon>
    </lineage>
</organism>
<dbReference type="SUPFAM" id="SSF54909">
    <property type="entry name" value="Dimeric alpha+beta barrel"/>
    <property type="match status" value="1"/>
</dbReference>
<keyword evidence="3" id="KW-1185">Reference proteome</keyword>
<dbReference type="PROSITE" id="PS51725">
    <property type="entry name" value="ABM"/>
    <property type="match status" value="1"/>
</dbReference>